<protein>
    <submittedName>
        <fullName evidence="3">Diguanylate cyclase</fullName>
    </submittedName>
</protein>
<keyword evidence="4" id="KW-1185">Reference proteome</keyword>
<dbReference type="RefSeq" id="WP_012057075.1">
    <property type="nucleotide sequence ID" value="NZ_CP007389.1"/>
</dbReference>
<dbReference type="NCBIfam" id="TIGR00254">
    <property type="entry name" value="GGDEF"/>
    <property type="match status" value="1"/>
</dbReference>
<proteinExistence type="predicted"/>
<dbReference type="Gene3D" id="3.30.70.270">
    <property type="match status" value="1"/>
</dbReference>
<sequence length="491" mass="56756">MLKFYLKYFLIALLIFFGILTLFYILHPKGLVIENVGKKLPYITRLSSPQTASFTINISKNFDYLYLHYIETASFSIKANETIIYKYGLKNSGHTWFPPFLIPLPKNTNTLTIELFGMYSMGLGKIYFVKENEVWKYSILKFLTDNFVNISIGLILTLGFLLYLLSRNTDIEKQKAYLFFSYSSFLATVWLFDVLSLEYLYYPIRGALVASAYFSFYFLLIGIDLYNFSELKKSTKILSFFNIAVGILLLLTFSPHLLKLFSTLVSPLLIVNAIFVLYKIIKSYIPQNIVFATFFAITIIFDGFVLMFNLPLRFLSPYGIIAIFMSFSSSIIMEYKEKVHELNITYARSLIDPLTGAYNRGILRNLSPNENDILIFIDINKFKYINDTYGHEKGDELLKKLSSIVKSTLNSSNLFIRMGGDEFLIILKNSTKKEAEQTIQKIHEEFKNSFEFKPTFSWGISTVKSSIENSIRIADNLMYKMKGKNKKSHMI</sequence>
<evidence type="ECO:0000259" key="2">
    <source>
        <dbReference type="PROSITE" id="PS50887"/>
    </source>
</evidence>
<feature type="transmembrane region" description="Helical" evidence="1">
    <location>
        <begin position="6"/>
        <end position="26"/>
    </location>
</feature>
<dbReference type="InterPro" id="IPR000160">
    <property type="entry name" value="GGDEF_dom"/>
</dbReference>
<dbReference type="Pfam" id="PF00990">
    <property type="entry name" value="GGDEF"/>
    <property type="match status" value="1"/>
</dbReference>
<name>A0ABN4UUL8_9BACT</name>
<accession>A0ABN4UUL8</accession>
<dbReference type="SMART" id="SM00267">
    <property type="entry name" value="GGDEF"/>
    <property type="match status" value="1"/>
</dbReference>
<dbReference type="Proteomes" id="UP000185490">
    <property type="component" value="Chromosome"/>
</dbReference>
<dbReference type="InterPro" id="IPR043128">
    <property type="entry name" value="Rev_trsase/Diguanyl_cyclase"/>
</dbReference>
<feature type="transmembrane region" description="Helical" evidence="1">
    <location>
        <begin position="288"/>
        <end position="308"/>
    </location>
</feature>
<organism evidence="3 4">
    <name type="scientific">Thermosipho melanesiensis</name>
    <dbReference type="NCBI Taxonomy" id="46541"/>
    <lineage>
        <taxon>Bacteria</taxon>
        <taxon>Thermotogati</taxon>
        <taxon>Thermotogota</taxon>
        <taxon>Thermotogae</taxon>
        <taxon>Thermotogales</taxon>
        <taxon>Fervidobacteriaceae</taxon>
        <taxon>Thermosipho</taxon>
    </lineage>
</organism>
<dbReference type="InterPro" id="IPR029787">
    <property type="entry name" value="Nucleotide_cyclase"/>
</dbReference>
<keyword evidence="1" id="KW-0472">Membrane</keyword>
<gene>
    <name evidence="3" type="ORF">BW47_04585</name>
</gene>
<evidence type="ECO:0000313" key="4">
    <source>
        <dbReference type="Proteomes" id="UP000185490"/>
    </source>
</evidence>
<feature type="transmembrane region" description="Helical" evidence="1">
    <location>
        <begin position="264"/>
        <end position="281"/>
    </location>
</feature>
<dbReference type="PROSITE" id="PS50887">
    <property type="entry name" value="GGDEF"/>
    <property type="match status" value="1"/>
</dbReference>
<dbReference type="SUPFAM" id="SSF55073">
    <property type="entry name" value="Nucleotide cyclase"/>
    <property type="match status" value="1"/>
</dbReference>
<feature type="transmembrane region" description="Helical" evidence="1">
    <location>
        <begin position="314"/>
        <end position="333"/>
    </location>
</feature>
<dbReference type="PANTHER" id="PTHR45138:SF6">
    <property type="entry name" value="DIGUANYLATE CYCLASE DGCN"/>
    <property type="match status" value="1"/>
</dbReference>
<feature type="transmembrane region" description="Helical" evidence="1">
    <location>
        <begin position="238"/>
        <end position="258"/>
    </location>
</feature>
<feature type="transmembrane region" description="Helical" evidence="1">
    <location>
        <begin position="177"/>
        <end position="201"/>
    </location>
</feature>
<keyword evidence="1" id="KW-0812">Transmembrane</keyword>
<dbReference type="PANTHER" id="PTHR45138">
    <property type="entry name" value="REGULATORY COMPONENTS OF SENSORY TRANSDUCTION SYSTEM"/>
    <property type="match status" value="1"/>
</dbReference>
<dbReference type="CDD" id="cd01949">
    <property type="entry name" value="GGDEF"/>
    <property type="match status" value="1"/>
</dbReference>
<reference evidence="3 4" key="1">
    <citation type="submission" date="2014-02" db="EMBL/GenBank/DDBJ databases">
        <title>Diversity of Thermotogales isolates from hydrothermal vents.</title>
        <authorList>
            <person name="Haverkamp T.H.A."/>
            <person name="Lossouarn J."/>
            <person name="Geslin C."/>
            <person name="Nesbo C.L."/>
        </authorList>
    </citation>
    <scope>NUCLEOTIDE SEQUENCE [LARGE SCALE GENOMIC DNA]</scope>
    <source>
        <strain evidence="3 4">431</strain>
    </source>
</reference>
<evidence type="ECO:0000313" key="3">
    <source>
        <dbReference type="EMBL" id="APT73843.1"/>
    </source>
</evidence>
<dbReference type="EMBL" id="CP007389">
    <property type="protein sequence ID" value="APT73843.1"/>
    <property type="molecule type" value="Genomic_DNA"/>
</dbReference>
<feature type="domain" description="GGDEF" evidence="2">
    <location>
        <begin position="370"/>
        <end position="491"/>
    </location>
</feature>
<keyword evidence="1" id="KW-1133">Transmembrane helix</keyword>
<feature type="transmembrane region" description="Helical" evidence="1">
    <location>
        <begin position="207"/>
        <end position="226"/>
    </location>
</feature>
<evidence type="ECO:0000256" key="1">
    <source>
        <dbReference type="SAM" id="Phobius"/>
    </source>
</evidence>
<feature type="transmembrane region" description="Helical" evidence="1">
    <location>
        <begin position="148"/>
        <end position="165"/>
    </location>
</feature>
<dbReference type="InterPro" id="IPR050469">
    <property type="entry name" value="Diguanylate_Cyclase"/>
</dbReference>